<feature type="region of interest" description="Disordered" evidence="6">
    <location>
        <begin position="1"/>
        <end position="92"/>
    </location>
</feature>
<evidence type="ECO:0000256" key="2">
    <source>
        <dbReference type="ARBA" id="ARBA00022723"/>
    </source>
</evidence>
<feature type="compositionally biased region" description="Pro residues" evidence="6">
    <location>
        <begin position="29"/>
        <end position="38"/>
    </location>
</feature>
<protein>
    <recommendedName>
        <fullName evidence="7">Peptidase metallopeptidase domain-containing protein</fullName>
    </recommendedName>
</protein>
<feature type="compositionally biased region" description="Low complexity" evidence="6">
    <location>
        <begin position="39"/>
        <end position="61"/>
    </location>
</feature>
<dbReference type="SUPFAM" id="SSF55486">
    <property type="entry name" value="Metalloproteases ('zincins'), catalytic domain"/>
    <property type="match status" value="5"/>
</dbReference>
<dbReference type="Gene3D" id="3.40.390.10">
    <property type="entry name" value="Collagenase (Catalytic Domain)"/>
    <property type="match status" value="5"/>
</dbReference>
<dbReference type="GO" id="GO:0031012">
    <property type="term" value="C:extracellular matrix"/>
    <property type="evidence" value="ECO:0007669"/>
    <property type="project" value="InterPro"/>
</dbReference>
<evidence type="ECO:0000256" key="1">
    <source>
        <dbReference type="ARBA" id="ARBA00022670"/>
    </source>
</evidence>
<feature type="region of interest" description="Disordered" evidence="6">
    <location>
        <begin position="1675"/>
        <end position="1694"/>
    </location>
</feature>
<dbReference type="InterPro" id="IPR032914">
    <property type="entry name" value="Vam6/VPS39/TRAP1"/>
</dbReference>
<dbReference type="PANTHER" id="PTHR12894:SF27">
    <property type="entry name" value="TRANSFORMING GROWTH FACTOR-BETA RECEPTOR-ASSOCIATED PROTEIN 1"/>
    <property type="match status" value="1"/>
</dbReference>
<dbReference type="SMART" id="SM00235">
    <property type="entry name" value="ZnMc"/>
    <property type="match status" value="1"/>
</dbReference>
<dbReference type="GO" id="GO:0034058">
    <property type="term" value="P:endosomal vesicle fusion"/>
    <property type="evidence" value="ECO:0007669"/>
    <property type="project" value="TreeGrafter"/>
</dbReference>
<dbReference type="Pfam" id="PF00413">
    <property type="entry name" value="Peptidase_M10"/>
    <property type="match status" value="1"/>
</dbReference>
<keyword evidence="1" id="KW-0645">Protease</keyword>
<evidence type="ECO:0000256" key="3">
    <source>
        <dbReference type="ARBA" id="ARBA00022801"/>
    </source>
</evidence>
<evidence type="ECO:0000313" key="9">
    <source>
        <dbReference type="Proteomes" id="UP000292702"/>
    </source>
</evidence>
<dbReference type="Proteomes" id="UP000292702">
    <property type="component" value="Unassembled WGS sequence"/>
</dbReference>
<dbReference type="STRING" id="92696.A0A4R0RAU6"/>
<name>A0A4R0RAU6_9APHY</name>
<keyword evidence="3" id="KW-0378">Hydrolase</keyword>
<dbReference type="EMBL" id="RWJN01000553">
    <property type="protein sequence ID" value="TCD60728.1"/>
    <property type="molecule type" value="Genomic_DNA"/>
</dbReference>
<keyword evidence="9" id="KW-1185">Reference proteome</keyword>
<organism evidence="8 9">
    <name type="scientific">Steccherinum ochraceum</name>
    <dbReference type="NCBI Taxonomy" id="92696"/>
    <lineage>
        <taxon>Eukaryota</taxon>
        <taxon>Fungi</taxon>
        <taxon>Dikarya</taxon>
        <taxon>Basidiomycota</taxon>
        <taxon>Agaricomycotina</taxon>
        <taxon>Agaricomycetes</taxon>
        <taxon>Polyporales</taxon>
        <taxon>Steccherinaceae</taxon>
        <taxon>Steccherinum</taxon>
    </lineage>
</organism>
<dbReference type="InterPro" id="IPR024079">
    <property type="entry name" value="MetalloPept_cat_dom_sf"/>
</dbReference>
<dbReference type="PANTHER" id="PTHR12894">
    <property type="entry name" value="CNH DOMAIN CONTAINING"/>
    <property type="match status" value="1"/>
</dbReference>
<accession>A0A4R0RAU6</accession>
<feature type="compositionally biased region" description="Low complexity" evidence="6">
    <location>
        <begin position="19"/>
        <end position="28"/>
    </location>
</feature>
<dbReference type="GO" id="GO:0006508">
    <property type="term" value="P:proteolysis"/>
    <property type="evidence" value="ECO:0007669"/>
    <property type="project" value="UniProtKB-KW"/>
</dbReference>
<dbReference type="GO" id="GO:0006914">
    <property type="term" value="P:autophagy"/>
    <property type="evidence" value="ECO:0007669"/>
    <property type="project" value="TreeGrafter"/>
</dbReference>
<dbReference type="GO" id="GO:0008270">
    <property type="term" value="F:zinc ion binding"/>
    <property type="evidence" value="ECO:0007669"/>
    <property type="project" value="InterPro"/>
</dbReference>
<keyword evidence="5" id="KW-0175">Coiled coil</keyword>
<keyword evidence="2" id="KW-0479">Metal-binding</keyword>
<keyword evidence="4" id="KW-0862">Zinc</keyword>
<feature type="coiled-coil region" evidence="5">
    <location>
        <begin position="2284"/>
        <end position="2311"/>
    </location>
</feature>
<evidence type="ECO:0000256" key="6">
    <source>
        <dbReference type="SAM" id="MobiDB-lite"/>
    </source>
</evidence>
<gene>
    <name evidence="8" type="ORF">EIP91_009622</name>
</gene>
<dbReference type="GO" id="GO:0016020">
    <property type="term" value="C:membrane"/>
    <property type="evidence" value="ECO:0007669"/>
    <property type="project" value="TreeGrafter"/>
</dbReference>
<dbReference type="InterPro" id="IPR001818">
    <property type="entry name" value="Pept_M10_metallopeptidase"/>
</dbReference>
<dbReference type="SUPFAM" id="SSF81995">
    <property type="entry name" value="beta-sandwich domain of Sec23/24"/>
    <property type="match status" value="1"/>
</dbReference>
<evidence type="ECO:0000259" key="7">
    <source>
        <dbReference type="SMART" id="SM00235"/>
    </source>
</evidence>
<proteinExistence type="predicted"/>
<evidence type="ECO:0000313" key="8">
    <source>
        <dbReference type="EMBL" id="TCD60728.1"/>
    </source>
</evidence>
<dbReference type="Pfam" id="PF10366">
    <property type="entry name" value="Vps39_1"/>
    <property type="match status" value="1"/>
</dbReference>
<reference evidence="8 9" key="1">
    <citation type="submission" date="2018-11" db="EMBL/GenBank/DDBJ databases">
        <title>Genome assembly of Steccherinum ochraceum LE-BIN_3174, the white-rot fungus of the Steccherinaceae family (The Residual Polyporoid clade, Polyporales, Basidiomycota).</title>
        <authorList>
            <person name="Fedorova T.V."/>
            <person name="Glazunova O.A."/>
            <person name="Landesman E.O."/>
            <person name="Moiseenko K.V."/>
            <person name="Psurtseva N.V."/>
            <person name="Savinova O.S."/>
            <person name="Shakhova N.V."/>
            <person name="Tyazhelova T.V."/>
            <person name="Vasina D.V."/>
        </authorList>
    </citation>
    <scope>NUCLEOTIDE SEQUENCE [LARGE SCALE GENOMIC DNA]</scope>
    <source>
        <strain evidence="8 9">LE-BIN_3174</strain>
    </source>
</reference>
<dbReference type="InterPro" id="IPR006026">
    <property type="entry name" value="Peptidase_Metallo"/>
</dbReference>
<dbReference type="OrthoDB" id="10258882at2759"/>
<evidence type="ECO:0000256" key="4">
    <source>
        <dbReference type="ARBA" id="ARBA00022833"/>
    </source>
</evidence>
<feature type="domain" description="Peptidase metallopeptidase" evidence="7">
    <location>
        <begin position="1176"/>
        <end position="1351"/>
    </location>
</feature>
<comment type="caution">
    <text evidence="8">The sequence shown here is derived from an EMBL/GenBank/DDBJ whole genome shotgun (WGS) entry which is preliminary data.</text>
</comment>
<dbReference type="InterPro" id="IPR019452">
    <property type="entry name" value="VPS39/TGF_beta_rcpt-assoc_1"/>
</dbReference>
<dbReference type="GO" id="GO:0004222">
    <property type="term" value="F:metalloendopeptidase activity"/>
    <property type="evidence" value="ECO:0007669"/>
    <property type="project" value="InterPro"/>
</dbReference>
<sequence length="3256" mass="358525">MSVPTPPDPAARSVIPALAVTSSSQQPTTPAPTQPVAPQPQTAAIPAPVVVQQPIQAVSQQGQHTSAPTQPQPDPVQFPAQPTPNQSTVGPAGAVQAPAVQLGIATASNPLVAVPSTTVAVPAGQAHVAAIPTAARAVAAVVPSSSTPSVQSQVVNSTNVTPAPQTWFQFACADLAPLSIQVGAADKRNPNAVAYAVLAKAAVLWDIGSTITYGFLDGAPNQQSKVTSVIAEWTHYANVTFALTDITASPLVRISFTPGNGNWSSVGTLVKQITDATKATMNLGYVADSQVTSDAERGDILHQFGHVLGMTHEWSPVPLDSPATANFYEFTQGWSAADVQTRILEVYSRHTLTNFTVPDSNSIMTYFMPKDMNKMQLDILPNKKLSESDKAFAVVNYPLTTLDPAAPHWTLNHALDVLGVPKLNKHSMLLARPDDIRKQYAVWLADVLATGDSVGAPVAGGPFPGRALGPVAGSESGSFGCGSELPDLLDNVQLGNTGGGVARGLGPARGVAIEADCLWEPGQTIKYFFQQDEYRVAQPEEMRSSRLSWVRHCMDQWEFWSGLKFQQVSTEGESDVRIWFREEINYPGGWRASWSAIGANSRKWVNNNIPKWGGTPTTTCFFRLEEGLFGRETPGFNYFLAEIRHELGHMVGLRHEQASPLTRTEPYGENVMEADKIGIWTDWDPDSIMLYSKLKIEGSTTNEETKKNFELSDRDKQFIRALYAQDEHNLRLACIDLGLSPDAVDAVARLVPLLPRSAAEWARAIVEARKELARQLRLKYGGDLPLEPTKVPIRAVQGSASDGESGELCLSETPEMIEQMRQSEKKDVARGLGPARGASVRSRLLWNPGETIRFYYQQPEYRGAAIQWFRVLRKQRLSECMNQWTYWSGLQFLEVNTEAGSDVKIYWYESQPPYNHGPRSWSTAGTKCRTYHNNPLLFDGNLTTTMYLRVPDGVLDASHSQLPYALQEMRHELGHVLGLKHEHISPFTQTVMVDENNAADEIIGIWTNWDPYSIMIYPNIAFRADPRYVTWQNLDLSQRDQAFVAALYARDENVFRNACTALGLPAAAIDTAIARKPPNVTWTAAIHDVREELADQLWRFYDPAGYTPRPPRGIQNGPSAGINPDRDAVVPSPPPGAGRLPTWCGDEDLGLLEDAIPQTRGVARAVGPARGVSVRAQYLWKPGDTIKYCFQQPEYRLKAGELQPARQWRIHWLQRAMAEWYSHSLIIFAPVEDETQADVKVYFHEPNGPYQHGFERSWSVVGRLCQGYVNKPSEGGDATTTLWIKQRNDATMDYQNPQVGVFYGDILHELGHVLGLHHEHVSPATLTPLETGPRAETVEGFKDTEELTVGIWTSWDPESIMIYGGRDIRGKPGEQTQTRYKLSARDKSFVRTLYAQSEDVLRAGCVELGLLEDDVKAVLAHVQGATASTWAACMIPARQELAYWLWWRHDGRGVRPPRGLQNPSASATNNATGQVFDPDLTIPPLPAGADQLPPWCASEDPELLEQQRTSRFDSGASRALGPSRGVSIPAQHLWKPGEEIKYYFQQPEYRSSQVEHFRALRKYWLQYCMDEWTAWSALRFVQVDSEAEADVKIFYHEDNGPYKHGDGRMWAAIGTSCRNYVNNPARGGNATTTFWIKQRFGGWMTRTDPYLLIMVGDLRHELGHILGLRHEHVSPVSEVEPDSDPNAETASGTDKDVASIWTSWDQDSIMMYGRKPLRDRPDEQTHYNYILSDRDKSFVRALYSLGEYYLRQACGNLGLGPVAINAIAAHVHGVSQNNWAAAMIPARQELARQLRLQYGGNIPPISQGLQNPSTTANLLPSRAAQAATDDGTVVTHGAFLPVLIDSLKKFFNPGGNQMFTLQFPGRFLQISQYAWDTGSAGIYGQFIKPVVVNESEFRLTDQLYDVAEVVSGPNGVSMSQVYETVLNNLIPVFRSNGLGQQQDQIRQWLLRDVKTTAWIREIIDAQHTRGQISSTDDSENDGTQASAVVGPSFAVSNKLSDGTLTRMELSNALMQEYLEAKQAWEVERDAMIETALRLKLGSADSSAALNALTRKLAHTTAAREAQLAAKYADAVVRGYTHNVREYVGYLDIRTPAEALQDAKDALREAAMSSMDGSLKVYPVQMTPIDWFEGLSTSFTMEDLTQDPELIVQQIRAKSTQLDVLNSQLVALQFGSQGDPDEFRDTVRLAQERLDSAQANLALKYSSNVIAMVKTCYTSDGALDEGQVAGLEGKGDLVGVVLNTLISDMQATSSAQNSLTSASRAYSQALAGYALAQATDTRQQQEQIRLQIASITDEVNELTARYTSLNRVNQRPIAKDADPANQVSLADVPMFPVSNDSSGGSRWQEIEMTHIVESNTSDSSSSASASASSTHVNLWFASASTRSAESQAHSESTATTYNNKVTLGFRATLVTADRGGWFQPQFFKQSGSFYHIDPNIAWSKWPAGVNNVSALKELPQRTLDSLNANSLLPAFPVGYILCKDITIKIFESDSSTTSSNNEMMKQASASGGVLCFSYSQSSSSSSSDSSYSFQSCTDGCIVRIPGPQILGYIMQLTDNDNTTNMPAKLPSDFFIPDADYDAAVSGPAAALGPSRAIAGAASASEATVQSPFMHELDAILKKANVPAATMAGIHAAVRTEFEGLAKNVGKHLFDGDLDPRLLISYFPDLYGSLFDPEDMLDVFSGVAEYVPEEESIDEIIAANLVLNYSPHLSPNTRTALPAVELRAILKLTATDMLRQFLKKWKQRRKVMGAGVDERVNAVIDTVLARLYAESNEKSELAALLDSPNAVVLEEFEHDLIRTSQFGILLKIYRQRGQDEKVVEFLSRLVTGEWVDTQVEDPLSQMFTILAEKRNRPLVQLWGVWLTNRDPERALKLLTSGTSNRRGAKAEDDLLVLKQLQESNPTAAAQFLEHLVLAKRNNNAGLHMQLAESCVNQLLSCLADDSISKLWRAKAASYASSRSDTPYFSYFASTTPDSASKHVRLKTMLFLQGSTLYDSQSILAKLKPHEKMLNLEVAIVQARCGDDRAALTTLVHTLRDFVSAEAYCTLGGEIIPAKVAQSFGERFGLQPWATLFVPVAPAGVAVAMKRSRTVEDSRKRELARVLLEVYMAGGDAMATQTAQLINSQSMNLEILDILALLPPDWPLHLLQDFLSRSFRRTLHAQHQGQLVKAISSSQNLEVNDRTWLILRDQGSIIEEAVDDDEEDGEGAEKEILEKVAGLGLDVAARPPEVAKVSVSVDEKAGLRGYDVADEVIRR</sequence>
<evidence type="ECO:0000256" key="5">
    <source>
        <dbReference type="SAM" id="Coils"/>
    </source>
</evidence>
<dbReference type="GO" id="GO:0005737">
    <property type="term" value="C:cytoplasm"/>
    <property type="evidence" value="ECO:0007669"/>
    <property type="project" value="TreeGrafter"/>
</dbReference>